<dbReference type="RefSeq" id="WP_380831193.1">
    <property type="nucleotide sequence ID" value="NZ_JBHTCG010000039.1"/>
</dbReference>
<dbReference type="SUPFAM" id="SSF56534">
    <property type="entry name" value="Aromatic aminoacid monoxygenases, catalytic and oligomerization domains"/>
    <property type="match status" value="1"/>
</dbReference>
<dbReference type="NCBIfam" id="NF008877">
    <property type="entry name" value="PRK11913.1-2"/>
    <property type="match status" value="1"/>
</dbReference>
<dbReference type="EMBL" id="JBHTCG010000039">
    <property type="protein sequence ID" value="MFC7387470.1"/>
    <property type="molecule type" value="Genomic_DNA"/>
</dbReference>
<evidence type="ECO:0000313" key="8">
    <source>
        <dbReference type="EMBL" id="MFC7387470.1"/>
    </source>
</evidence>
<comment type="cofactor">
    <cofactor evidence="1">
        <name>Fe(2+)</name>
        <dbReference type="ChEBI" id="CHEBI:29033"/>
    </cofactor>
</comment>
<dbReference type="PRINTS" id="PR00372">
    <property type="entry name" value="FYWHYDRXLASE"/>
</dbReference>
<protein>
    <submittedName>
        <fullName evidence="8">Phenylalanine 4-monooxygenase</fullName>
        <ecNumber evidence="8">1.14.16.1</ecNumber>
    </submittedName>
</protein>
<evidence type="ECO:0000256" key="3">
    <source>
        <dbReference type="ARBA" id="ARBA00022723"/>
    </source>
</evidence>
<keyword evidence="9" id="KW-1185">Reference proteome</keyword>
<evidence type="ECO:0000256" key="5">
    <source>
        <dbReference type="ARBA" id="ARBA00023004"/>
    </source>
</evidence>
<keyword evidence="3" id="KW-0479">Metal-binding</keyword>
<dbReference type="InterPro" id="IPR019774">
    <property type="entry name" value="Aromatic-AA_hydroxylase_C"/>
</dbReference>
<organism evidence="8 9">
    <name type="scientific">Sphaerisporangium rhizosphaerae</name>
    <dbReference type="NCBI Taxonomy" id="2269375"/>
    <lineage>
        <taxon>Bacteria</taxon>
        <taxon>Bacillati</taxon>
        <taxon>Actinomycetota</taxon>
        <taxon>Actinomycetes</taxon>
        <taxon>Streptosporangiales</taxon>
        <taxon>Streptosporangiaceae</taxon>
        <taxon>Sphaerisporangium</taxon>
    </lineage>
</organism>
<name>A0ABW2PHP6_9ACTN</name>
<dbReference type="InterPro" id="IPR036951">
    <property type="entry name" value="ArAA_hydroxylase_sf"/>
</dbReference>
<keyword evidence="6" id="KW-0503">Monooxygenase</keyword>
<sequence length="308" mass="34019">MFEEAQYFAPVATREDGSVVVELAASHPGVADPAYRERRNAIAALALNHVAGRPVPVVEYTEREHEVWALVARELAVKHRAYAATEYLRGFERLGLPTDRIPQLQEVGDLLAPLTGFRYLPAAGLVPLRDFYGVLADGLFHSTQYIRHHSVPFYTPEPDVIHEVIGHANALASDRFAGLYRLAGAAARRVETQEALEFVSKVFWFTMEFGVLAENGEDRAYGAGILSSYGEIEEFRGMDIRPLDIGAMGTTAYDITKYQDVLFRAESLAHLEDVVGAFWENCDDEVISRIAADHAADHAADRAVVTGS</sequence>
<gene>
    <name evidence="8" type="ORF">ACFQSB_35070</name>
</gene>
<dbReference type="EC" id="1.14.16.1" evidence="8"/>
<dbReference type="InterPro" id="IPR036329">
    <property type="entry name" value="Aro-AA_hydroxylase_C_sf"/>
</dbReference>
<dbReference type="PANTHER" id="PTHR11473">
    <property type="entry name" value="AROMATIC AMINO ACID HYDROXYLASE"/>
    <property type="match status" value="1"/>
</dbReference>
<comment type="caution">
    <text evidence="8">The sequence shown here is derived from an EMBL/GenBank/DDBJ whole genome shotgun (WGS) entry which is preliminary data.</text>
</comment>
<evidence type="ECO:0000256" key="4">
    <source>
        <dbReference type="ARBA" id="ARBA00023002"/>
    </source>
</evidence>
<dbReference type="InterPro" id="IPR001273">
    <property type="entry name" value="ArAA_hydroxylase"/>
</dbReference>
<feature type="domain" description="Biopterin-dependent aromatic amino acid hydroxylase family profile" evidence="7">
    <location>
        <begin position="1"/>
        <end position="308"/>
    </location>
</feature>
<accession>A0ABW2PHP6</accession>
<comment type="similarity">
    <text evidence="2">Belongs to the biopterin-dependent aromatic amino acid hydroxylase family.</text>
</comment>
<dbReference type="Pfam" id="PF00351">
    <property type="entry name" value="Biopterin_H"/>
    <property type="match status" value="1"/>
</dbReference>
<evidence type="ECO:0000256" key="1">
    <source>
        <dbReference type="ARBA" id="ARBA00001954"/>
    </source>
</evidence>
<keyword evidence="4 8" id="KW-0560">Oxidoreductase</keyword>
<keyword evidence="5" id="KW-0408">Iron</keyword>
<reference evidence="9" key="1">
    <citation type="journal article" date="2019" name="Int. J. Syst. Evol. Microbiol.">
        <title>The Global Catalogue of Microorganisms (GCM) 10K type strain sequencing project: providing services to taxonomists for standard genome sequencing and annotation.</title>
        <authorList>
            <consortium name="The Broad Institute Genomics Platform"/>
            <consortium name="The Broad Institute Genome Sequencing Center for Infectious Disease"/>
            <person name="Wu L."/>
            <person name="Ma J."/>
        </authorList>
    </citation>
    <scope>NUCLEOTIDE SEQUENCE [LARGE SCALE GENOMIC DNA]</scope>
    <source>
        <strain evidence="9">CECT 7649</strain>
    </source>
</reference>
<dbReference type="Gene3D" id="1.10.800.10">
    <property type="entry name" value="Aromatic amino acid hydroxylase"/>
    <property type="match status" value="1"/>
</dbReference>
<dbReference type="GO" id="GO:0004505">
    <property type="term" value="F:phenylalanine 4-monooxygenase activity"/>
    <property type="evidence" value="ECO:0007669"/>
    <property type="project" value="UniProtKB-EC"/>
</dbReference>
<dbReference type="PANTHER" id="PTHR11473:SF24">
    <property type="entry name" value="PHENYLALANINE-4-HYDROXYLASE"/>
    <property type="match status" value="1"/>
</dbReference>
<evidence type="ECO:0000256" key="2">
    <source>
        <dbReference type="ARBA" id="ARBA00009712"/>
    </source>
</evidence>
<evidence type="ECO:0000313" key="9">
    <source>
        <dbReference type="Proteomes" id="UP001596496"/>
    </source>
</evidence>
<dbReference type="Proteomes" id="UP001596496">
    <property type="component" value="Unassembled WGS sequence"/>
</dbReference>
<dbReference type="PROSITE" id="PS51410">
    <property type="entry name" value="BH4_AAA_HYDROXYL_2"/>
    <property type="match status" value="1"/>
</dbReference>
<evidence type="ECO:0000256" key="6">
    <source>
        <dbReference type="ARBA" id="ARBA00023033"/>
    </source>
</evidence>
<evidence type="ECO:0000259" key="7">
    <source>
        <dbReference type="PROSITE" id="PS51410"/>
    </source>
</evidence>
<proteinExistence type="inferred from homology"/>
<dbReference type="CDD" id="cd00361">
    <property type="entry name" value="arom_aa_hydroxylase"/>
    <property type="match status" value="1"/>
</dbReference>